<evidence type="ECO:0000313" key="2">
    <source>
        <dbReference type="EMBL" id="SVA37710.1"/>
    </source>
</evidence>
<dbReference type="EMBL" id="UINC01008376">
    <property type="protein sequence ID" value="SVA37710.1"/>
    <property type="molecule type" value="Genomic_DNA"/>
</dbReference>
<dbReference type="AlphaFoldDB" id="A0A381VBH1"/>
<accession>A0A381VBH1</accession>
<protein>
    <submittedName>
        <fullName evidence="2">Uncharacterized protein</fullName>
    </submittedName>
</protein>
<sequence length="29" mass="3596">LQQKSLKLKPKPNLRQLKKHRQKNLRMRS</sequence>
<feature type="non-terminal residue" evidence="2">
    <location>
        <position position="1"/>
    </location>
</feature>
<name>A0A381VBH1_9ZZZZ</name>
<organism evidence="2">
    <name type="scientific">marine metagenome</name>
    <dbReference type="NCBI Taxonomy" id="408172"/>
    <lineage>
        <taxon>unclassified sequences</taxon>
        <taxon>metagenomes</taxon>
        <taxon>ecological metagenomes</taxon>
    </lineage>
</organism>
<reference evidence="2" key="1">
    <citation type="submission" date="2018-05" db="EMBL/GenBank/DDBJ databases">
        <authorList>
            <person name="Lanie J.A."/>
            <person name="Ng W.-L."/>
            <person name="Kazmierczak K.M."/>
            <person name="Andrzejewski T.M."/>
            <person name="Davidsen T.M."/>
            <person name="Wayne K.J."/>
            <person name="Tettelin H."/>
            <person name="Glass J.I."/>
            <person name="Rusch D."/>
            <person name="Podicherti R."/>
            <person name="Tsui H.-C.T."/>
            <person name="Winkler M.E."/>
        </authorList>
    </citation>
    <scope>NUCLEOTIDE SEQUENCE</scope>
</reference>
<feature type="region of interest" description="Disordered" evidence="1">
    <location>
        <begin position="1"/>
        <end position="29"/>
    </location>
</feature>
<proteinExistence type="predicted"/>
<gene>
    <name evidence="2" type="ORF">METZ01_LOCUS90564</name>
</gene>
<feature type="non-terminal residue" evidence="2">
    <location>
        <position position="29"/>
    </location>
</feature>
<evidence type="ECO:0000256" key="1">
    <source>
        <dbReference type="SAM" id="MobiDB-lite"/>
    </source>
</evidence>